<evidence type="ECO:0000313" key="12">
    <source>
        <dbReference type="Proteomes" id="UP000029846"/>
    </source>
</evidence>
<comment type="caution">
    <text evidence="8">Lacks conserved residue(s) required for the propagation of feature annotation.</text>
</comment>
<dbReference type="RefSeq" id="WP_036742855.1">
    <property type="nucleotide sequence ID" value="NZ_FOJO01000010.1"/>
</dbReference>
<dbReference type="STRING" id="376733.SAMN04487972_11062"/>
<keyword evidence="6 8" id="KW-1133">Transmembrane helix</keyword>
<dbReference type="GO" id="GO:0005886">
    <property type="term" value="C:plasma membrane"/>
    <property type="evidence" value="ECO:0007669"/>
    <property type="project" value="UniProtKB-SubCell"/>
</dbReference>
<dbReference type="InterPro" id="IPR036259">
    <property type="entry name" value="MFS_trans_sf"/>
</dbReference>
<dbReference type="EMBL" id="JRKN01000026">
    <property type="protein sequence ID" value="KGJ03107.1"/>
    <property type="molecule type" value="Genomic_DNA"/>
</dbReference>
<feature type="transmembrane region" description="Helical" evidence="8">
    <location>
        <begin position="248"/>
        <end position="266"/>
    </location>
</feature>
<evidence type="ECO:0000256" key="7">
    <source>
        <dbReference type="ARBA" id="ARBA00023136"/>
    </source>
</evidence>
<dbReference type="EMBL" id="FOJO01000010">
    <property type="protein sequence ID" value="SFA52985.1"/>
    <property type="molecule type" value="Genomic_DNA"/>
</dbReference>
<dbReference type="InterPro" id="IPR020846">
    <property type="entry name" value="MFS_dom"/>
</dbReference>
<comment type="subcellular location">
    <subcellularLocation>
        <location evidence="8">Cell inner membrane</location>
        <topology evidence="8">Multi-pass membrane protein</topology>
    </subcellularLocation>
    <subcellularLocation>
        <location evidence="1">Cell membrane</location>
        <topology evidence="1">Multi-pass membrane protein</topology>
    </subcellularLocation>
</comment>
<dbReference type="Gene3D" id="1.20.1720.10">
    <property type="entry name" value="Multidrug resistance protein D"/>
    <property type="match status" value="1"/>
</dbReference>
<feature type="transmembrane region" description="Helical" evidence="8">
    <location>
        <begin position="163"/>
        <end position="182"/>
    </location>
</feature>
<feature type="transmembrane region" description="Helical" evidence="8">
    <location>
        <begin position="212"/>
        <end position="236"/>
    </location>
</feature>
<dbReference type="SUPFAM" id="SSF103473">
    <property type="entry name" value="MFS general substrate transporter"/>
    <property type="match status" value="1"/>
</dbReference>
<feature type="transmembrane region" description="Helical" evidence="8">
    <location>
        <begin position="42"/>
        <end position="61"/>
    </location>
</feature>
<dbReference type="OrthoDB" id="9800416at2"/>
<dbReference type="eggNOG" id="COG2814">
    <property type="taxonomic scope" value="Bacteria"/>
</dbReference>
<comment type="similarity">
    <text evidence="2 8">Belongs to the major facilitator superfamily. Bcr/CmlA family.</text>
</comment>
<dbReference type="PANTHER" id="PTHR23502">
    <property type="entry name" value="MAJOR FACILITATOR SUPERFAMILY"/>
    <property type="match status" value="1"/>
</dbReference>
<dbReference type="Proteomes" id="UP000182312">
    <property type="component" value="Unassembled WGS sequence"/>
</dbReference>
<protein>
    <recommendedName>
        <fullName evidence="8">Bcr/CflA family efflux transporter</fullName>
    </recommendedName>
</protein>
<dbReference type="NCBIfam" id="TIGR00710">
    <property type="entry name" value="efflux_Bcr_CflA"/>
    <property type="match status" value="1"/>
</dbReference>
<feature type="transmembrane region" description="Helical" evidence="8">
    <location>
        <begin position="99"/>
        <end position="120"/>
    </location>
</feature>
<dbReference type="InterPro" id="IPR004812">
    <property type="entry name" value="Efflux_drug-R_Bcr/CmlA"/>
</dbReference>
<keyword evidence="7 8" id="KW-0472">Membrane</keyword>
<dbReference type="PROSITE" id="PS50850">
    <property type="entry name" value="MFS"/>
    <property type="match status" value="1"/>
</dbReference>
<keyword evidence="5 8" id="KW-0812">Transmembrane</keyword>
<dbReference type="GO" id="GO:0042910">
    <property type="term" value="F:xenobiotic transmembrane transporter activity"/>
    <property type="evidence" value="ECO:0007669"/>
    <property type="project" value="InterPro"/>
</dbReference>
<evidence type="ECO:0000256" key="6">
    <source>
        <dbReference type="ARBA" id="ARBA00022989"/>
    </source>
</evidence>
<evidence type="ECO:0000259" key="9">
    <source>
        <dbReference type="PROSITE" id="PS50850"/>
    </source>
</evidence>
<accession>A0A099EYW9</accession>
<keyword evidence="12" id="KW-1185">Reference proteome</keyword>
<evidence type="ECO:0000313" key="11">
    <source>
        <dbReference type="EMBL" id="SFA52985.1"/>
    </source>
</evidence>
<feature type="transmembrane region" description="Helical" evidence="8">
    <location>
        <begin position="278"/>
        <end position="298"/>
    </location>
</feature>
<reference evidence="11 13" key="3">
    <citation type="submission" date="2016-10" db="EMBL/GenBank/DDBJ databases">
        <authorList>
            <person name="de Groot N.N."/>
        </authorList>
    </citation>
    <scope>NUCLEOTIDE SEQUENCE [LARGE SCALE GENOMIC DNA]</scope>
    <source>
        <strain evidence="11 13">CGMCC 1.6117</strain>
    </source>
</reference>
<feature type="domain" description="Major facilitator superfamily (MFS) profile" evidence="9">
    <location>
        <begin position="5"/>
        <end position="393"/>
    </location>
</feature>
<reference evidence="10 12" key="1">
    <citation type="submission" date="2014-09" db="EMBL/GenBank/DDBJ databases">
        <authorList>
            <person name="McGinnis J.M."/>
            <person name="Wolfgang W.J."/>
        </authorList>
    </citation>
    <scope>NUCLEOTIDE SEQUENCE [LARGE SCALE GENOMIC DNA]</scope>
    <source>
        <strain evidence="10 12">JCM 14014</strain>
    </source>
</reference>
<keyword evidence="8" id="KW-0997">Cell inner membrane</keyword>
<evidence type="ECO:0000313" key="10">
    <source>
        <dbReference type="EMBL" id="KGJ03107.1"/>
    </source>
</evidence>
<feature type="transmembrane region" description="Helical" evidence="8">
    <location>
        <begin position="336"/>
        <end position="358"/>
    </location>
</feature>
<keyword evidence="3 8" id="KW-0813">Transport</keyword>
<feature type="transmembrane region" description="Helical" evidence="8">
    <location>
        <begin position="304"/>
        <end position="324"/>
    </location>
</feature>
<dbReference type="InterPro" id="IPR011701">
    <property type="entry name" value="MFS"/>
</dbReference>
<dbReference type="PANTHER" id="PTHR23502:SF132">
    <property type="entry name" value="POLYAMINE TRANSPORTER 2-RELATED"/>
    <property type="match status" value="1"/>
</dbReference>
<evidence type="ECO:0000256" key="1">
    <source>
        <dbReference type="ARBA" id="ARBA00004651"/>
    </source>
</evidence>
<feature type="transmembrane region" description="Helical" evidence="8">
    <location>
        <begin position="370"/>
        <end position="389"/>
    </location>
</feature>
<organism evidence="10 12">
    <name type="scientific">Paracoccus halophilus</name>
    <dbReference type="NCBI Taxonomy" id="376733"/>
    <lineage>
        <taxon>Bacteria</taxon>
        <taxon>Pseudomonadati</taxon>
        <taxon>Pseudomonadota</taxon>
        <taxon>Alphaproteobacteria</taxon>
        <taxon>Rhodobacterales</taxon>
        <taxon>Paracoccaceae</taxon>
        <taxon>Paracoccus</taxon>
    </lineage>
</organism>
<dbReference type="GO" id="GO:1990961">
    <property type="term" value="P:xenobiotic detoxification by transmembrane export across the plasma membrane"/>
    <property type="evidence" value="ECO:0007669"/>
    <property type="project" value="InterPro"/>
</dbReference>
<evidence type="ECO:0000256" key="2">
    <source>
        <dbReference type="ARBA" id="ARBA00006236"/>
    </source>
</evidence>
<proteinExistence type="inferred from homology"/>
<name>A0A099EYW9_9RHOB</name>
<dbReference type="AlphaFoldDB" id="A0A099EYW9"/>
<evidence type="ECO:0000256" key="5">
    <source>
        <dbReference type="ARBA" id="ARBA00022692"/>
    </source>
</evidence>
<feature type="transmembrane region" description="Helical" evidence="8">
    <location>
        <begin position="132"/>
        <end position="151"/>
    </location>
</feature>
<evidence type="ECO:0000256" key="3">
    <source>
        <dbReference type="ARBA" id="ARBA00022448"/>
    </source>
</evidence>
<feature type="transmembrane region" description="Helical" evidence="8">
    <location>
        <begin position="73"/>
        <end position="93"/>
    </location>
</feature>
<evidence type="ECO:0000256" key="4">
    <source>
        <dbReference type="ARBA" id="ARBA00022475"/>
    </source>
</evidence>
<dbReference type="CDD" id="cd17320">
    <property type="entry name" value="MFS_MdfA_MDR_like"/>
    <property type="match status" value="1"/>
</dbReference>
<sequence>MRDPLFRMALLLGLLSAVGPFAIDMYLPALPQVATDLRTTEAMAALTLTSYFVAFGIAQMFYGPMADAVGRKIPLLIGVAIFLAATVAASMAPSIQWLIAARAVQGFGAATLMVVPRAVIRDLATGPDAARMMAAIMIVISVSPMLAPLTGSAVMTMGGWREIFFVLAGAGLVSLLLIVFCLPETLGARHRHPIRLAAMASGARRLLSDRHFVGLTMIGGFGMASFFVFLASASFVYTRQYGLGPTGFSLAFAVNAIGFFSASQFAGRLAGRFGMERVISLAITGFAALALLLAGLVLAGIDALPVVIAGLLVANACLGLVMPTTMVMSLDPHPDIAGLASSLGGTIQMLTGGLMIALTGPFLDNSAATMVPAIALCAAFAWLAAAASLPRLRLSRG</sequence>
<dbReference type="Pfam" id="PF07690">
    <property type="entry name" value="MFS_1"/>
    <property type="match status" value="1"/>
</dbReference>
<keyword evidence="4" id="KW-1003">Cell membrane</keyword>
<dbReference type="GO" id="GO:0015385">
    <property type="term" value="F:sodium:proton antiporter activity"/>
    <property type="evidence" value="ECO:0007669"/>
    <property type="project" value="TreeGrafter"/>
</dbReference>
<gene>
    <name evidence="10" type="ORF">IT41_15465</name>
    <name evidence="11" type="ORF">SAMN04487972_11062</name>
</gene>
<evidence type="ECO:0000256" key="8">
    <source>
        <dbReference type="RuleBase" id="RU365088"/>
    </source>
</evidence>
<evidence type="ECO:0000313" key="13">
    <source>
        <dbReference type="Proteomes" id="UP000182312"/>
    </source>
</evidence>
<dbReference type="Proteomes" id="UP000029846">
    <property type="component" value="Unassembled WGS sequence"/>
</dbReference>
<reference evidence="10 12" key="2">
    <citation type="submission" date="2014-10" db="EMBL/GenBank/DDBJ databases">
        <title>Paracoccus sanguinis sp. nov., isolated from clinical specimens of New York State patients.</title>
        <authorList>
            <person name="Mingle L.A."/>
            <person name="Cole J.A."/>
            <person name="Lapierre P."/>
            <person name="Musser K.A."/>
        </authorList>
    </citation>
    <scope>NUCLEOTIDE SEQUENCE [LARGE SCALE GENOMIC DNA]</scope>
    <source>
        <strain evidence="10 12">JCM 14014</strain>
    </source>
</reference>